<evidence type="ECO:0000313" key="8">
    <source>
        <dbReference type="EMBL" id="GEU50539.1"/>
    </source>
</evidence>
<dbReference type="Pfam" id="PF13976">
    <property type="entry name" value="gag_pre-integrs"/>
    <property type="match status" value="1"/>
</dbReference>
<keyword evidence="4" id="KW-0862">Zinc</keyword>
<dbReference type="InterPro" id="IPR036397">
    <property type="entry name" value="RNaseH_sf"/>
</dbReference>
<keyword evidence="1" id="KW-0645">Protease</keyword>
<evidence type="ECO:0000256" key="4">
    <source>
        <dbReference type="PROSITE-ProRule" id="PRU00047"/>
    </source>
</evidence>
<dbReference type="SUPFAM" id="SSF57756">
    <property type="entry name" value="Retrovirus zinc finger-like domains"/>
    <property type="match status" value="1"/>
</dbReference>
<evidence type="ECO:0008006" key="9">
    <source>
        <dbReference type="Google" id="ProtNLM"/>
    </source>
</evidence>
<dbReference type="PANTHER" id="PTHR42648">
    <property type="entry name" value="TRANSPOSASE, PUTATIVE-RELATED"/>
    <property type="match status" value="1"/>
</dbReference>
<dbReference type="GO" id="GO:0006508">
    <property type="term" value="P:proteolysis"/>
    <property type="evidence" value="ECO:0007669"/>
    <property type="project" value="UniProtKB-KW"/>
</dbReference>
<dbReference type="InterPro" id="IPR039537">
    <property type="entry name" value="Retrotran_Ty1/copia-like"/>
</dbReference>
<dbReference type="GO" id="GO:0015074">
    <property type="term" value="P:DNA integration"/>
    <property type="evidence" value="ECO:0007669"/>
    <property type="project" value="InterPro"/>
</dbReference>
<dbReference type="EMBL" id="BKCJ010002729">
    <property type="protein sequence ID" value="GEU50539.1"/>
    <property type="molecule type" value="Genomic_DNA"/>
</dbReference>
<dbReference type="GO" id="GO:0008233">
    <property type="term" value="F:peptidase activity"/>
    <property type="evidence" value="ECO:0007669"/>
    <property type="project" value="UniProtKB-KW"/>
</dbReference>
<evidence type="ECO:0000256" key="1">
    <source>
        <dbReference type="ARBA" id="ARBA00022670"/>
    </source>
</evidence>
<reference evidence="8" key="1">
    <citation type="journal article" date="2019" name="Sci. Rep.">
        <title>Draft genome of Tanacetum cinerariifolium, the natural source of mosquito coil.</title>
        <authorList>
            <person name="Yamashiro T."/>
            <person name="Shiraishi A."/>
            <person name="Satake H."/>
            <person name="Nakayama K."/>
        </authorList>
    </citation>
    <scope>NUCLEOTIDE SEQUENCE</scope>
</reference>
<dbReference type="SUPFAM" id="SSF53098">
    <property type="entry name" value="Ribonuclease H-like"/>
    <property type="match status" value="2"/>
</dbReference>
<organism evidence="8">
    <name type="scientific">Tanacetum cinerariifolium</name>
    <name type="common">Dalmatian daisy</name>
    <name type="synonym">Chrysanthemum cinerariifolium</name>
    <dbReference type="NCBI Taxonomy" id="118510"/>
    <lineage>
        <taxon>Eukaryota</taxon>
        <taxon>Viridiplantae</taxon>
        <taxon>Streptophyta</taxon>
        <taxon>Embryophyta</taxon>
        <taxon>Tracheophyta</taxon>
        <taxon>Spermatophyta</taxon>
        <taxon>Magnoliopsida</taxon>
        <taxon>eudicotyledons</taxon>
        <taxon>Gunneridae</taxon>
        <taxon>Pentapetalae</taxon>
        <taxon>asterids</taxon>
        <taxon>campanulids</taxon>
        <taxon>Asterales</taxon>
        <taxon>Asteraceae</taxon>
        <taxon>Asteroideae</taxon>
        <taxon>Anthemideae</taxon>
        <taxon>Anthemidinae</taxon>
        <taxon>Tanacetum</taxon>
    </lineage>
</organism>
<dbReference type="InterPro" id="IPR036875">
    <property type="entry name" value="Znf_CCHC_sf"/>
</dbReference>
<dbReference type="Pfam" id="PF25597">
    <property type="entry name" value="SH3_retrovirus"/>
    <property type="match status" value="1"/>
</dbReference>
<keyword evidence="2" id="KW-0479">Metal-binding</keyword>
<accession>A0A6L2KNH3</accession>
<dbReference type="Gene3D" id="4.10.60.10">
    <property type="entry name" value="Zinc finger, CCHC-type"/>
    <property type="match status" value="1"/>
</dbReference>
<dbReference type="Pfam" id="PF22936">
    <property type="entry name" value="Pol_BBD"/>
    <property type="match status" value="1"/>
</dbReference>
<dbReference type="InterPro" id="IPR001878">
    <property type="entry name" value="Znf_CCHC"/>
</dbReference>
<dbReference type="SMART" id="SM00343">
    <property type="entry name" value="ZnF_C2HC"/>
    <property type="match status" value="1"/>
</dbReference>
<feature type="compositionally biased region" description="Polar residues" evidence="5">
    <location>
        <begin position="571"/>
        <end position="601"/>
    </location>
</feature>
<dbReference type="GO" id="GO:0003676">
    <property type="term" value="F:nucleic acid binding"/>
    <property type="evidence" value="ECO:0007669"/>
    <property type="project" value="InterPro"/>
</dbReference>
<feature type="region of interest" description="Disordered" evidence="5">
    <location>
        <begin position="110"/>
        <end position="133"/>
    </location>
</feature>
<dbReference type="InterPro" id="IPR054722">
    <property type="entry name" value="PolX-like_BBD"/>
</dbReference>
<evidence type="ECO:0000256" key="5">
    <source>
        <dbReference type="SAM" id="MobiDB-lite"/>
    </source>
</evidence>
<dbReference type="InterPro" id="IPR013103">
    <property type="entry name" value="RVT_2"/>
</dbReference>
<dbReference type="InterPro" id="IPR057670">
    <property type="entry name" value="SH3_retrovirus"/>
</dbReference>
<sequence>MHNNIMAAGSRDCPSMLTIGRYPQWRSQFLRYIDTRPKGDALRKCILNDPYIPTIVVVQAVAATDDSSVVPEHTIVKTPMNMKCGKLLKGYNKVNPLTFKIYKGKEIAKPITPPSESASEEDSDPEQAQKDKDMQKNLTLIAKYFKRIYKPTNNNLRTSSNSRNKNVYTTLRYKNDNQSGQFGNQRTMNIVRAKESVGSPVVQQSGIQCFNCKEFGHFAKECRKPKRELEAHYCYMEKIQEVPTADSGTDSEPLEKVQNDTGYNVFANELQHSEQSESISNTCLVETDDSNVIPDSPDMFALQNKQTEFEKYNAFNDRTIDYDKIERHLNETLGQLAQKDIEIKEEIVDNAWVKHTKDQFRAPTAHDMDILIKTCLMPLALKIQNDSFIFVHELKQVMHADLKYGGSLEKEIDELEYDKAEFSNMYDMILQEFCNKQESNIFRKEREQYFEVQDLKAQLQDKKIAIGELKKLIEKCKGKSVETKFDKPSVVRQPNAQRILKPSVLGKPAPFLDSLERKYFSKTKSVPKTNVSEGLSKTVTAQTSPQTARQAVSNINVLKPGLYRIDTRTTQTRAPQSSQTFRNTNPRVSNSTGVNHKTNVSRPHHRSNQIKDNVVPNNSQVKLKKTQVEDHPRISSISNNTKYVTACNDSLNSGTSNVNVVCATCGKCLVDSDHFACVTKMLNDVNARTKKPNIVQLILFIVDSGCTKHMTGNLKLLCNFVKKYLGTDRFGNDQFTPILRYGDLVQGNITINRVYFIEGLNHNLFSVGQFCDADLEVAFWKSTCFVRDLQGNDLLTGNYGSDLYTISLQESTSSTPLCLMAKSSPTQAWLWHRRPSHLNFDYINLLLKKDVMIGLPKLKYVKDKLCSSYEVSKVKRKSFKSKAVPSLKGRLNLLHMDLCGPMRVASINGKKYIMVIVEDYSRYTWTLYLRSKDETLEVLREFLMMIQRNLQAPVITVRTDRGTEFLNKTLNAFFKEEGIEHQTSSARTPKQNDVVERRNRTLVEVARTMLSALKLPVFFWAEAIATACYTQNRSIIILTHDKTAYHIINDRKPLIKHLRIFCCICYLTRDGENLDKMKEKGDPCILASDYDNSDPIPQLQNVSSSADAHVPSQQELDLLFGPLYDEFFTAEEEHLLKDEFTNPFCTPPLELMLSKRSRKNTKCVNAADEELTAAKHKLMLLKLKLFKNIAAVDMKLSHLNFDYINLLSNKDVVIGLPKLKYVKDQLCSCEVSKVKRSSFKSKVVPSSKGRLNFLHMDLCGPMRVASINEKKYILVIVDDYSRYTRTLFLRFKDETPENGVVERRNRTLVETARTMLSALKLPLFFWAEAIATAYYTQNRSIIILTRDKTVYHIINDRKPSIKHLHIFCCIRYLTRDGENLNKMKEKGDPCILVGYPTRSKGYHVYNKRTRLIVKSIHIRFDEIKEMSETSVANDTLGLVPQRQKASDYDNSDPIPQLQNVSSLADAHVPSQQELDLLFGPLYDEFFTAEPSTPTYVHAEENKVNQAEEEHLLKDEFTNPFCTPVQEVDESSSHNIGNSNVHEFNQPQVSKYRWTKDHPLEQVYENPSKPVQTRRQLATDPEMCIFALIVSTAEPKNIKEAMANSAWIEAMQEELHQFDRLQVWELVDKQFGKTVIRLKWLWKNKKDEDQTIIRNKARLVAKGYAQEEGIDFEKSFAPVTCLEAVRIFIAYDAHKSYPIYQMDVKTTFLNGPLKEEV</sequence>
<proteinExistence type="predicted"/>
<dbReference type="PROSITE" id="PS50994">
    <property type="entry name" value="INTEGRASE"/>
    <property type="match status" value="1"/>
</dbReference>
<gene>
    <name evidence="8" type="ORF">Tci_022517</name>
</gene>
<dbReference type="InterPro" id="IPR025724">
    <property type="entry name" value="GAG-pre-integrase_dom"/>
</dbReference>
<name>A0A6L2KNH3_TANCI</name>
<feature type="domain" description="CCHC-type" evidence="6">
    <location>
        <begin position="209"/>
        <end position="224"/>
    </location>
</feature>
<dbReference type="Pfam" id="PF00665">
    <property type="entry name" value="rve"/>
    <property type="match status" value="1"/>
</dbReference>
<dbReference type="InterPro" id="IPR012337">
    <property type="entry name" value="RNaseH-like_sf"/>
</dbReference>
<keyword evidence="3" id="KW-0378">Hydrolase</keyword>
<dbReference type="GO" id="GO:0008270">
    <property type="term" value="F:zinc ion binding"/>
    <property type="evidence" value="ECO:0007669"/>
    <property type="project" value="UniProtKB-KW"/>
</dbReference>
<evidence type="ECO:0000256" key="3">
    <source>
        <dbReference type="ARBA" id="ARBA00022801"/>
    </source>
</evidence>
<dbReference type="InterPro" id="IPR001584">
    <property type="entry name" value="Integrase_cat-core"/>
</dbReference>
<evidence type="ECO:0000259" key="6">
    <source>
        <dbReference type="PROSITE" id="PS50158"/>
    </source>
</evidence>
<dbReference type="Pfam" id="PF00098">
    <property type="entry name" value="zf-CCHC"/>
    <property type="match status" value="1"/>
</dbReference>
<feature type="domain" description="Integrase catalytic" evidence="7">
    <location>
        <begin position="881"/>
        <end position="1061"/>
    </location>
</feature>
<comment type="caution">
    <text evidence="8">The sequence shown here is derived from an EMBL/GenBank/DDBJ whole genome shotgun (WGS) entry which is preliminary data.</text>
</comment>
<evidence type="ECO:0000256" key="2">
    <source>
        <dbReference type="ARBA" id="ARBA00022723"/>
    </source>
</evidence>
<evidence type="ECO:0000259" key="7">
    <source>
        <dbReference type="PROSITE" id="PS50994"/>
    </source>
</evidence>
<protein>
    <recommendedName>
        <fullName evidence="9">Retrovirus-related Pol polyprotein from transposon TNT 1-94</fullName>
    </recommendedName>
</protein>
<feature type="region of interest" description="Disordered" evidence="5">
    <location>
        <begin position="571"/>
        <end position="608"/>
    </location>
</feature>
<dbReference type="PROSITE" id="PS50158">
    <property type="entry name" value="ZF_CCHC"/>
    <property type="match status" value="1"/>
</dbReference>
<dbReference type="PANTHER" id="PTHR42648:SF21">
    <property type="entry name" value="CYSTEINE-RICH RLK (RECEPTOR-LIKE PROTEIN KINASE) 8"/>
    <property type="match status" value="1"/>
</dbReference>
<dbReference type="Gene3D" id="3.30.420.10">
    <property type="entry name" value="Ribonuclease H-like superfamily/Ribonuclease H"/>
    <property type="match status" value="3"/>
</dbReference>
<keyword evidence="4" id="KW-0863">Zinc-finger</keyword>
<dbReference type="Pfam" id="PF07727">
    <property type="entry name" value="RVT_2"/>
    <property type="match status" value="1"/>
</dbReference>